<name>A0AAW1PC14_9CHLO</name>
<evidence type="ECO:0000256" key="3">
    <source>
        <dbReference type="ARBA" id="ARBA00022679"/>
    </source>
</evidence>
<protein>
    <recommendedName>
        <fullName evidence="1">cyclin-dependent kinase</fullName>
        <ecNumber evidence="1">2.7.11.22</ecNumber>
    </recommendedName>
</protein>
<dbReference type="Gene3D" id="3.30.200.20">
    <property type="entry name" value="Phosphorylase Kinase, domain 1"/>
    <property type="match status" value="1"/>
</dbReference>
<proteinExistence type="predicted"/>
<comment type="caution">
    <text evidence="12">The sequence shown here is derived from an EMBL/GenBank/DDBJ whole genome shotgun (WGS) entry which is preliminary data.</text>
</comment>
<feature type="region of interest" description="Disordered" evidence="10">
    <location>
        <begin position="654"/>
        <end position="793"/>
    </location>
</feature>
<evidence type="ECO:0000256" key="4">
    <source>
        <dbReference type="ARBA" id="ARBA00022741"/>
    </source>
</evidence>
<dbReference type="InterPro" id="IPR050117">
    <property type="entry name" value="MAPK"/>
</dbReference>
<comment type="catalytic activity">
    <reaction evidence="8">
        <text>L-seryl-[protein] + ATP = O-phospho-L-seryl-[protein] + ADP + H(+)</text>
        <dbReference type="Rhea" id="RHEA:17989"/>
        <dbReference type="Rhea" id="RHEA-COMP:9863"/>
        <dbReference type="Rhea" id="RHEA-COMP:11604"/>
        <dbReference type="ChEBI" id="CHEBI:15378"/>
        <dbReference type="ChEBI" id="CHEBI:29999"/>
        <dbReference type="ChEBI" id="CHEBI:30616"/>
        <dbReference type="ChEBI" id="CHEBI:83421"/>
        <dbReference type="ChEBI" id="CHEBI:456216"/>
        <dbReference type="EC" id="2.7.11.22"/>
    </reaction>
</comment>
<dbReference type="InterPro" id="IPR011009">
    <property type="entry name" value="Kinase-like_dom_sf"/>
</dbReference>
<dbReference type="InterPro" id="IPR017441">
    <property type="entry name" value="Protein_kinase_ATP_BS"/>
</dbReference>
<evidence type="ECO:0000256" key="2">
    <source>
        <dbReference type="ARBA" id="ARBA00022527"/>
    </source>
</evidence>
<dbReference type="CDD" id="cd07833">
    <property type="entry name" value="STKc_CDKL"/>
    <property type="match status" value="1"/>
</dbReference>
<sequence length="793" mass="88117">MENYENLGRIGEGTYGVVLKCRHKETNEMVAIKKFKESDDDEQVRKTALREVRILKSLKHDYIVSLLEVFRRKGKLYLVFEYVERTILEDLERNTQGLGELECKCIMWQLVKAVEYLHAHKIIHRDIKPENMLVSRHGIMKLCDFGFARPLGAAGADYSEYVATRWYRAPELLVGDRQYGAGVDIWAIGCMVVEMYTGAPLFPGESDLDQLWLIMKCLGALSPKHTEAMRRSNLFEGMRMPAPHELEPLERRFPEFDPALLQFLKACLHPEPEQRPTCAELLRLPYFAGADSWFSGEFKQAQAQAREELEARIMMTKLRKLKRKSADIDPAAAAPPATAPHPQPSSPGSMYAEPPAARYAHHLREVDGMLTSEPSTASLSQSYMGQHADSGSGELAASSLSMAQHASGLRTLNLTLHSLAAAAAGGEAHQSELRNCSITPRRAAVPNMFSHPEAMEQDEERRNNAGFGCVGTPIAPPSTSQTHDTTPGASHRQMRAAHNLQEEKPRFSEAGGKIEPRRSRRERDKERERDRDRGMDFLLSSNLSSNLGSTSPELRPTTQGGELSRHRGTWVDRSPGHGPGTRERQNNMTAADSLEPLFGTAVGRGDKDRLPSLTHDHEHSLHEILNSGAPPRTPHREGTIAAIHGPSKPYYTGVQSLPNPNHAGAVNVSSPYYSTRSKRSPSRPLTRGADGRPPVHSQQYHQPDFYLLSSERGNGYDYGTSPPHREPPSMLLASLTSPRAMPSMQSQRFLSPTSHSGAGGGSGQQWQSISSAVKMTEKPPPSRRERKGRKRAI</sequence>
<dbReference type="Pfam" id="PF00069">
    <property type="entry name" value="Pkinase"/>
    <property type="match status" value="1"/>
</dbReference>
<evidence type="ECO:0000256" key="5">
    <source>
        <dbReference type="ARBA" id="ARBA00022777"/>
    </source>
</evidence>
<comment type="catalytic activity">
    <reaction evidence="7">
        <text>L-threonyl-[protein] + ATP = O-phospho-L-threonyl-[protein] + ADP + H(+)</text>
        <dbReference type="Rhea" id="RHEA:46608"/>
        <dbReference type="Rhea" id="RHEA-COMP:11060"/>
        <dbReference type="Rhea" id="RHEA-COMP:11605"/>
        <dbReference type="ChEBI" id="CHEBI:15378"/>
        <dbReference type="ChEBI" id="CHEBI:30013"/>
        <dbReference type="ChEBI" id="CHEBI:30616"/>
        <dbReference type="ChEBI" id="CHEBI:61977"/>
        <dbReference type="ChEBI" id="CHEBI:456216"/>
        <dbReference type="EC" id="2.7.11.22"/>
    </reaction>
</comment>
<dbReference type="InterPro" id="IPR000719">
    <property type="entry name" value="Prot_kinase_dom"/>
</dbReference>
<dbReference type="FunFam" id="3.30.200.20:FF:000049">
    <property type="entry name" value="cyclin-dependent kinase-like 1 isoform X1"/>
    <property type="match status" value="1"/>
</dbReference>
<keyword evidence="13" id="KW-1185">Reference proteome</keyword>
<dbReference type="SUPFAM" id="SSF56112">
    <property type="entry name" value="Protein kinase-like (PK-like)"/>
    <property type="match status" value="1"/>
</dbReference>
<evidence type="ECO:0000256" key="6">
    <source>
        <dbReference type="ARBA" id="ARBA00022840"/>
    </source>
</evidence>
<feature type="region of interest" description="Disordered" evidence="10">
    <location>
        <begin position="324"/>
        <end position="353"/>
    </location>
</feature>
<feature type="domain" description="Protein kinase" evidence="11">
    <location>
        <begin position="4"/>
        <end position="287"/>
    </location>
</feature>
<dbReference type="AlphaFoldDB" id="A0AAW1PC14"/>
<dbReference type="EC" id="2.7.11.22" evidence="1"/>
<evidence type="ECO:0000256" key="7">
    <source>
        <dbReference type="ARBA" id="ARBA00047811"/>
    </source>
</evidence>
<dbReference type="PROSITE" id="PS50011">
    <property type="entry name" value="PROTEIN_KINASE_DOM"/>
    <property type="match status" value="1"/>
</dbReference>
<dbReference type="PROSITE" id="PS00108">
    <property type="entry name" value="PROTEIN_KINASE_ST"/>
    <property type="match status" value="1"/>
</dbReference>
<evidence type="ECO:0000256" key="8">
    <source>
        <dbReference type="ARBA" id="ARBA00048367"/>
    </source>
</evidence>
<gene>
    <name evidence="12" type="ORF">WJX72_002864</name>
</gene>
<keyword evidence="6 9" id="KW-0067">ATP-binding</keyword>
<keyword evidence="4 9" id="KW-0547">Nucleotide-binding</keyword>
<dbReference type="FunFam" id="1.10.510.10:FF:000624">
    <property type="entry name" value="Mitogen-activated protein kinase"/>
    <property type="match status" value="1"/>
</dbReference>
<keyword evidence="5" id="KW-0418">Kinase</keyword>
<dbReference type="PANTHER" id="PTHR24055">
    <property type="entry name" value="MITOGEN-ACTIVATED PROTEIN KINASE"/>
    <property type="match status" value="1"/>
</dbReference>
<dbReference type="Proteomes" id="UP001489004">
    <property type="component" value="Unassembled WGS sequence"/>
</dbReference>
<accession>A0AAW1PC14</accession>
<keyword evidence="3" id="KW-0808">Transferase</keyword>
<organism evidence="12 13">
    <name type="scientific">[Myrmecia] bisecta</name>
    <dbReference type="NCBI Taxonomy" id="41462"/>
    <lineage>
        <taxon>Eukaryota</taxon>
        <taxon>Viridiplantae</taxon>
        <taxon>Chlorophyta</taxon>
        <taxon>core chlorophytes</taxon>
        <taxon>Trebouxiophyceae</taxon>
        <taxon>Trebouxiales</taxon>
        <taxon>Trebouxiaceae</taxon>
        <taxon>Myrmecia</taxon>
    </lineage>
</organism>
<reference evidence="12 13" key="1">
    <citation type="journal article" date="2024" name="Nat. Commun.">
        <title>Phylogenomics reveals the evolutionary origins of lichenization in chlorophyte algae.</title>
        <authorList>
            <person name="Puginier C."/>
            <person name="Libourel C."/>
            <person name="Otte J."/>
            <person name="Skaloud P."/>
            <person name="Haon M."/>
            <person name="Grisel S."/>
            <person name="Petersen M."/>
            <person name="Berrin J.G."/>
            <person name="Delaux P.M."/>
            <person name="Dal Grande F."/>
            <person name="Keller J."/>
        </authorList>
    </citation>
    <scope>NUCLEOTIDE SEQUENCE [LARGE SCALE GENOMIC DNA]</scope>
    <source>
        <strain evidence="12 13">SAG 2043</strain>
    </source>
</reference>
<evidence type="ECO:0000256" key="9">
    <source>
        <dbReference type="PROSITE-ProRule" id="PRU10141"/>
    </source>
</evidence>
<dbReference type="GO" id="GO:0005524">
    <property type="term" value="F:ATP binding"/>
    <property type="evidence" value="ECO:0007669"/>
    <property type="project" value="UniProtKB-UniRule"/>
</dbReference>
<feature type="region of interest" description="Disordered" evidence="10">
    <location>
        <begin position="454"/>
        <end position="589"/>
    </location>
</feature>
<feature type="binding site" evidence="9">
    <location>
        <position position="34"/>
    </location>
    <ligand>
        <name>ATP</name>
        <dbReference type="ChEBI" id="CHEBI:30616"/>
    </ligand>
</feature>
<dbReference type="Gene3D" id="1.10.510.10">
    <property type="entry name" value="Transferase(Phosphotransferase) domain 1"/>
    <property type="match status" value="1"/>
</dbReference>
<evidence type="ECO:0000256" key="1">
    <source>
        <dbReference type="ARBA" id="ARBA00012425"/>
    </source>
</evidence>
<dbReference type="PROSITE" id="PS00107">
    <property type="entry name" value="PROTEIN_KINASE_ATP"/>
    <property type="match status" value="1"/>
</dbReference>
<evidence type="ECO:0000313" key="13">
    <source>
        <dbReference type="Proteomes" id="UP001489004"/>
    </source>
</evidence>
<feature type="compositionally biased region" description="Basic residues" evidence="10">
    <location>
        <begin position="784"/>
        <end position="793"/>
    </location>
</feature>
<keyword evidence="2" id="KW-0723">Serine/threonine-protein kinase</keyword>
<evidence type="ECO:0000259" key="11">
    <source>
        <dbReference type="PROSITE" id="PS50011"/>
    </source>
</evidence>
<evidence type="ECO:0000313" key="12">
    <source>
        <dbReference type="EMBL" id="KAK9806137.1"/>
    </source>
</evidence>
<feature type="compositionally biased region" description="Low complexity" evidence="10">
    <location>
        <begin position="538"/>
        <end position="547"/>
    </location>
</feature>
<dbReference type="InterPro" id="IPR008271">
    <property type="entry name" value="Ser/Thr_kinase_AS"/>
</dbReference>
<feature type="compositionally biased region" description="Polar residues" evidence="10">
    <location>
        <begin position="477"/>
        <end position="488"/>
    </location>
</feature>
<evidence type="ECO:0000256" key="10">
    <source>
        <dbReference type="SAM" id="MobiDB-lite"/>
    </source>
</evidence>
<feature type="compositionally biased region" description="Polar residues" evidence="10">
    <location>
        <begin position="548"/>
        <end position="561"/>
    </location>
</feature>
<dbReference type="SMART" id="SM00220">
    <property type="entry name" value="S_TKc"/>
    <property type="match status" value="1"/>
</dbReference>
<dbReference type="GO" id="GO:0004693">
    <property type="term" value="F:cyclin-dependent protein serine/threonine kinase activity"/>
    <property type="evidence" value="ECO:0007669"/>
    <property type="project" value="UniProtKB-EC"/>
</dbReference>
<feature type="compositionally biased region" description="Basic and acidic residues" evidence="10">
    <location>
        <begin position="500"/>
        <end position="535"/>
    </location>
</feature>
<dbReference type="EMBL" id="JALJOR010000014">
    <property type="protein sequence ID" value="KAK9806137.1"/>
    <property type="molecule type" value="Genomic_DNA"/>
</dbReference>